<dbReference type="PANTHER" id="PTHR32410:SF211">
    <property type="entry name" value="CYSTEINE_HISTIDINE-RICH C1 DOMAIN FAMILY PROTEIN"/>
    <property type="match status" value="1"/>
</dbReference>
<sequence length="503" mass="58267">MNDAVEFPSHRHPLNLVEEEGEDEEEEENDDEEESRVCGLCGEKVKGSRYECSECNFTVHLGCAKNPPSPVIEKSKIHEHTLTLLPTHVSFTCNACGLSGDKSPYVCLKCSFMVHRDCIGFPRVIKINRHEHSLYHTCFLGTGEWMCGVCRKSINGKYGAYRCCFCKDYAVHSRCATRKDVWDGLDLEGVSEEEDIETEDFVRIDDSLILHFSHKHRLRMEEKKEDGDFVCSGCAHPIISETFYRCDSLCDFILHERCANLPRTRATVLHVHLLTLCTDDRSHLNDLSRCDACDLYFNGFRYRCLECKDDHIEFDVRCLSVPDPFDYHHHPHPLFFNILINENEEAMTCDVCYHMSKYWLTCLECDFKICFSCATLPDKVIYKYDEHPLCDTFGQSDSNPYWCDICEHKIEELRNRYKCDECGPVLHVECALGSFRNMRQGYTFMTQHGNKYEVVLNDRISQLRCSHCDNDCHEPFLLMSTTSIDVSIYLCSSRCFTDYDVSV</sequence>
<evidence type="ECO:0000256" key="3">
    <source>
        <dbReference type="ARBA" id="ARBA00022771"/>
    </source>
</evidence>
<dbReference type="InterPro" id="IPR046349">
    <property type="entry name" value="C1-like_sf"/>
</dbReference>
<evidence type="ECO:0000256" key="1">
    <source>
        <dbReference type="ARBA" id="ARBA00022723"/>
    </source>
</evidence>
<evidence type="ECO:0000259" key="6">
    <source>
        <dbReference type="SMART" id="SM00249"/>
    </source>
</evidence>
<name>A0A5S9XUH1_ARATH</name>
<evidence type="ECO:0000256" key="5">
    <source>
        <dbReference type="SAM" id="MobiDB-lite"/>
    </source>
</evidence>
<dbReference type="SUPFAM" id="SSF57889">
    <property type="entry name" value="Cysteine-rich domain"/>
    <property type="match status" value="3"/>
</dbReference>
<keyword evidence="4" id="KW-0862">Zinc</keyword>
<dbReference type="InterPro" id="IPR001965">
    <property type="entry name" value="Znf_PHD"/>
</dbReference>
<dbReference type="Gene3D" id="3.30.60.20">
    <property type="match status" value="2"/>
</dbReference>
<dbReference type="Pfam" id="PF03107">
    <property type="entry name" value="C1_2"/>
    <property type="match status" value="5"/>
</dbReference>
<accession>A0A5S9XUH1</accession>
<keyword evidence="1" id="KW-0479">Metal-binding</keyword>
<dbReference type="ExpressionAtlas" id="A0A5S9XUH1">
    <property type="expression patterns" value="baseline and differential"/>
</dbReference>
<protein>
    <recommendedName>
        <fullName evidence="6">Zinc finger PHD-type domain-containing protein</fullName>
    </recommendedName>
</protein>
<feature type="domain" description="Zinc finger PHD-type" evidence="6">
    <location>
        <begin position="230"/>
        <end position="308"/>
    </location>
</feature>
<evidence type="ECO:0000256" key="4">
    <source>
        <dbReference type="ARBA" id="ARBA00022833"/>
    </source>
</evidence>
<feature type="domain" description="Zinc finger PHD-type" evidence="6">
    <location>
        <begin position="37"/>
        <end position="81"/>
    </location>
</feature>
<dbReference type="Pfam" id="PF22926">
    <property type="entry name" value="C1-like_CT"/>
    <property type="match status" value="1"/>
</dbReference>
<keyword evidence="3" id="KW-0863">Zinc-finger</keyword>
<proteinExistence type="predicted"/>
<keyword evidence="2" id="KW-0677">Repeat</keyword>
<reference evidence="7 8" key="1">
    <citation type="submission" date="2019-12" db="EMBL/GenBank/DDBJ databases">
        <authorList>
            <person name="Jiao W.-B."/>
            <person name="Schneeberger K."/>
        </authorList>
    </citation>
    <scope>NUCLEOTIDE SEQUENCE [LARGE SCALE GENOMIC DNA]</scope>
    <source>
        <strain evidence="8">cv. C24</strain>
    </source>
</reference>
<dbReference type="InterPro" id="IPR004146">
    <property type="entry name" value="DC1"/>
</dbReference>
<dbReference type="OrthoDB" id="938199at2759"/>
<feature type="region of interest" description="Disordered" evidence="5">
    <location>
        <begin position="1"/>
        <end position="32"/>
    </location>
</feature>
<dbReference type="EMBL" id="CACSHJ010000095">
    <property type="protein sequence ID" value="CAA0395790.1"/>
    <property type="molecule type" value="Genomic_DNA"/>
</dbReference>
<dbReference type="SMART" id="SM00249">
    <property type="entry name" value="PHD"/>
    <property type="match status" value="3"/>
</dbReference>
<evidence type="ECO:0000313" key="7">
    <source>
        <dbReference type="EMBL" id="CAA0395790.1"/>
    </source>
</evidence>
<feature type="compositionally biased region" description="Acidic residues" evidence="5">
    <location>
        <begin position="17"/>
        <end position="32"/>
    </location>
</feature>
<dbReference type="AlphaFoldDB" id="A0A5S9XUH1"/>
<dbReference type="Proteomes" id="UP000434276">
    <property type="component" value="Unassembled WGS sequence"/>
</dbReference>
<dbReference type="PANTHER" id="PTHR32410">
    <property type="entry name" value="CYSTEINE/HISTIDINE-RICH C1 DOMAIN FAMILY PROTEIN"/>
    <property type="match status" value="1"/>
</dbReference>
<gene>
    <name evidence="7" type="ORF">C24_LOCUS18528</name>
</gene>
<dbReference type="GO" id="GO:0008270">
    <property type="term" value="F:zinc ion binding"/>
    <property type="evidence" value="ECO:0007669"/>
    <property type="project" value="UniProtKB-KW"/>
</dbReference>
<evidence type="ECO:0000256" key="2">
    <source>
        <dbReference type="ARBA" id="ARBA00022737"/>
    </source>
</evidence>
<dbReference type="InterPro" id="IPR053192">
    <property type="entry name" value="Vacuole_Formation_Reg"/>
</dbReference>
<dbReference type="InterPro" id="IPR054483">
    <property type="entry name" value="DC1-like_CT"/>
</dbReference>
<organism evidence="7 8">
    <name type="scientific">Arabidopsis thaliana</name>
    <name type="common">Mouse-ear cress</name>
    <dbReference type="NCBI Taxonomy" id="3702"/>
    <lineage>
        <taxon>Eukaryota</taxon>
        <taxon>Viridiplantae</taxon>
        <taxon>Streptophyta</taxon>
        <taxon>Embryophyta</taxon>
        <taxon>Tracheophyta</taxon>
        <taxon>Spermatophyta</taxon>
        <taxon>Magnoliopsida</taxon>
        <taxon>eudicotyledons</taxon>
        <taxon>Gunneridae</taxon>
        <taxon>Pentapetalae</taxon>
        <taxon>rosids</taxon>
        <taxon>malvids</taxon>
        <taxon>Brassicales</taxon>
        <taxon>Brassicaceae</taxon>
        <taxon>Camelineae</taxon>
        <taxon>Arabidopsis</taxon>
    </lineage>
</organism>
<evidence type="ECO:0000313" key="8">
    <source>
        <dbReference type="Proteomes" id="UP000434276"/>
    </source>
</evidence>
<feature type="domain" description="Zinc finger PHD-type" evidence="6">
    <location>
        <begin position="92"/>
        <end position="151"/>
    </location>
</feature>